<evidence type="ECO:0000313" key="1">
    <source>
        <dbReference type="EMBL" id="QDV84803.1"/>
    </source>
</evidence>
<gene>
    <name evidence="1" type="ORF">TBK1r_37550</name>
</gene>
<dbReference type="InterPro" id="IPR011122">
    <property type="entry name" value="WavE"/>
</dbReference>
<sequence>MWKWEWICWFVNLVSPNPAERIRRYRRLIERLSREADLDGGWWRVFRDYPKQAASSTTVLSPGASDQNADESIAVVVQGPVVQRDELTIQTLQMYRQTMPHSRLILSTWNDISPQLRAQIESLGVTVVTSEKPPHPGPHNLNLQIVSTRRGLQEAHRMGCRYAMKTRADTRIHLAEADQFCRDLLNQFPVNAASGQQKRLMVLDFATRLYVPCHPADLLMFGTTDDLLTYWSPELCGPEMTFRVCDKFDEMLQQATPEIVLCRSYLQRTGAKPIDDLPAWWEMLADRFIVIDRDMIDLFWPKYNYNVDQRLSMVWDNGNMALCHFAQWMQLYARRVEPSVTLDQLRQQRVHDALGEGSCGASTAARDEAAAA</sequence>
<organism evidence="1 2">
    <name type="scientific">Stieleria magnilauensis</name>
    <dbReference type="NCBI Taxonomy" id="2527963"/>
    <lineage>
        <taxon>Bacteria</taxon>
        <taxon>Pseudomonadati</taxon>
        <taxon>Planctomycetota</taxon>
        <taxon>Planctomycetia</taxon>
        <taxon>Pirellulales</taxon>
        <taxon>Pirellulaceae</taxon>
        <taxon>Stieleria</taxon>
    </lineage>
</organism>
<evidence type="ECO:0000313" key="2">
    <source>
        <dbReference type="Proteomes" id="UP000318081"/>
    </source>
</evidence>
<proteinExistence type="predicted"/>
<name>A0ABX5XS16_9BACT</name>
<accession>A0ABX5XS16</accession>
<keyword evidence="2" id="KW-1185">Reference proteome</keyword>
<protein>
    <submittedName>
        <fullName evidence="1">WavE lipopolysaccharide synthesis</fullName>
    </submittedName>
</protein>
<dbReference type="RefSeq" id="WP_145213543.1">
    <property type="nucleotide sequence ID" value="NZ_CP036432.1"/>
</dbReference>
<dbReference type="Pfam" id="PF07507">
    <property type="entry name" value="WavE"/>
    <property type="match status" value="1"/>
</dbReference>
<reference evidence="1 2" key="1">
    <citation type="submission" date="2019-02" db="EMBL/GenBank/DDBJ databases">
        <title>Deep-cultivation of Planctomycetes and their phenomic and genomic characterization uncovers novel biology.</title>
        <authorList>
            <person name="Wiegand S."/>
            <person name="Jogler M."/>
            <person name="Boedeker C."/>
            <person name="Pinto D."/>
            <person name="Vollmers J."/>
            <person name="Rivas-Marin E."/>
            <person name="Kohn T."/>
            <person name="Peeters S.H."/>
            <person name="Heuer A."/>
            <person name="Rast P."/>
            <person name="Oberbeckmann S."/>
            <person name="Bunk B."/>
            <person name="Jeske O."/>
            <person name="Meyerdierks A."/>
            <person name="Storesund J.E."/>
            <person name="Kallscheuer N."/>
            <person name="Luecker S."/>
            <person name="Lage O.M."/>
            <person name="Pohl T."/>
            <person name="Merkel B.J."/>
            <person name="Hornburger P."/>
            <person name="Mueller R.-W."/>
            <person name="Bruemmer F."/>
            <person name="Labrenz M."/>
            <person name="Spormann A.M."/>
            <person name="Op den Camp H."/>
            <person name="Overmann J."/>
            <person name="Amann R."/>
            <person name="Jetten M.S.M."/>
            <person name="Mascher T."/>
            <person name="Medema M.H."/>
            <person name="Devos D.P."/>
            <person name="Kaster A.-K."/>
            <person name="Ovreas L."/>
            <person name="Rohde M."/>
            <person name="Galperin M.Y."/>
            <person name="Jogler C."/>
        </authorList>
    </citation>
    <scope>NUCLEOTIDE SEQUENCE [LARGE SCALE GENOMIC DNA]</scope>
    <source>
        <strain evidence="1 2">TBK1r</strain>
    </source>
</reference>
<dbReference type="Proteomes" id="UP000318081">
    <property type="component" value="Chromosome"/>
</dbReference>
<dbReference type="EMBL" id="CP036432">
    <property type="protein sequence ID" value="QDV84803.1"/>
    <property type="molecule type" value="Genomic_DNA"/>
</dbReference>